<evidence type="ECO:0000256" key="3">
    <source>
        <dbReference type="ARBA" id="ARBA00011935"/>
    </source>
</evidence>
<dbReference type="EMBL" id="JOJR01000340">
    <property type="protein sequence ID" value="RCN39399.1"/>
    <property type="molecule type" value="Genomic_DNA"/>
</dbReference>
<comment type="similarity">
    <text evidence="2">Belongs to the NDUFAF7 family.</text>
</comment>
<reference evidence="9 10" key="1">
    <citation type="submission" date="2014-10" db="EMBL/GenBank/DDBJ databases">
        <title>Draft genome of the hookworm Ancylostoma caninum.</title>
        <authorList>
            <person name="Mitreva M."/>
        </authorList>
    </citation>
    <scope>NUCLEOTIDE SEQUENCE [LARGE SCALE GENOMIC DNA]</scope>
    <source>
        <strain evidence="9 10">Baltimore</strain>
    </source>
</reference>
<name>A0A368G7W4_ANCCA</name>
<dbReference type="PANTHER" id="PTHR12049">
    <property type="entry name" value="PROTEIN ARGININE METHYLTRANSFERASE NDUFAF7, MITOCHONDRIAL"/>
    <property type="match status" value="1"/>
</dbReference>
<sequence>MNASLPKSLRCSRSLPLLLKRFSSGIPATNVDLKKNSTDALKKFIIDKIRATGPITVAEYMKTAVSAPSVGYYGRYSDSQKVFGKEGDFITAPELTQLFGELLGVWCYHELANTGHRGPWQLVECGPGTGQLMNDLLSAMEKFQEKNMSVHLVETSDALILQQEKLLCDGPSTSAGSCNDGKEAFVRENTTKSGVPIFWYKTLADVPEAFSIFVANEFLDALPVHQFSRCADGMWHEVYVNIDESNELCFMNSKGENLHTRGLLPEKIRSDKERKHWECSPEAGTFINEITERIVYNGGFGIIIDYGHDGSRKDLSFRAYERHQLVNPLSKPGAIDLTADVNFGYLKSLVVDRAAVFGPNTQREFLAQLGAEIRLRRLLKSCDDREKQEILIKIAAWEAMLAQHLAKMLPEKPSDVESRTRRHLINLFRDGALPSPIASALCSDKSCYACYVALEMLSDNKHISNEDVKSATAFAAYLGEDYENVVFKSHTLQDASCDSSSTSRLWLHKRFKFQDQAEWNNAHPASEEERVVRAGDIKCKLYGAWKASVPPQLRRFLAVGSPPPGARRKRNPDLVKETPHNDECYSCRSSYDSLYQEFSLYRYPQKPNELGAPVLRCETGVTSLADGTLVARIFHIYVNGRKLYVFVKRITEGGEWERKLLVLC</sequence>
<evidence type="ECO:0000313" key="10">
    <source>
        <dbReference type="Proteomes" id="UP000252519"/>
    </source>
</evidence>
<dbReference type="InterPro" id="IPR003788">
    <property type="entry name" value="NDUFAF7"/>
</dbReference>
<dbReference type="AlphaFoldDB" id="A0A368G7W4"/>
<protein>
    <recommendedName>
        <fullName evidence="3">type II protein arginine methyltransferase</fullName>
        <ecNumber evidence="3">2.1.1.320</ecNumber>
    </recommendedName>
    <alternativeName>
        <fullName evidence="7">Protein midA homolog</fullName>
    </alternativeName>
</protein>
<keyword evidence="4" id="KW-0489">Methyltransferase</keyword>
<dbReference type="InterPro" id="IPR029063">
    <property type="entry name" value="SAM-dependent_MTases_sf"/>
</dbReference>
<evidence type="ECO:0000256" key="4">
    <source>
        <dbReference type="ARBA" id="ARBA00022603"/>
    </source>
</evidence>
<organism evidence="9 10">
    <name type="scientific">Ancylostoma caninum</name>
    <name type="common">Dog hookworm</name>
    <dbReference type="NCBI Taxonomy" id="29170"/>
    <lineage>
        <taxon>Eukaryota</taxon>
        <taxon>Metazoa</taxon>
        <taxon>Ecdysozoa</taxon>
        <taxon>Nematoda</taxon>
        <taxon>Chromadorea</taxon>
        <taxon>Rhabditida</taxon>
        <taxon>Rhabditina</taxon>
        <taxon>Rhabditomorpha</taxon>
        <taxon>Strongyloidea</taxon>
        <taxon>Ancylostomatidae</taxon>
        <taxon>Ancylostomatinae</taxon>
        <taxon>Ancylostoma</taxon>
    </lineage>
</organism>
<dbReference type="GO" id="GO:0035243">
    <property type="term" value="F:protein-arginine omega-N symmetric methyltransferase activity"/>
    <property type="evidence" value="ECO:0007669"/>
    <property type="project" value="UniProtKB-EC"/>
</dbReference>
<comment type="catalytic activity">
    <reaction evidence="8">
        <text>L-arginyl-[protein] + 2 S-adenosyl-L-methionine = N(omega),N(omega)'-dimethyl-L-arginyl-[protein] + 2 S-adenosyl-L-homocysteine + 2 H(+)</text>
        <dbReference type="Rhea" id="RHEA:48108"/>
        <dbReference type="Rhea" id="RHEA-COMP:10532"/>
        <dbReference type="Rhea" id="RHEA-COMP:11992"/>
        <dbReference type="ChEBI" id="CHEBI:15378"/>
        <dbReference type="ChEBI" id="CHEBI:29965"/>
        <dbReference type="ChEBI" id="CHEBI:57856"/>
        <dbReference type="ChEBI" id="CHEBI:59789"/>
        <dbReference type="ChEBI" id="CHEBI:88221"/>
        <dbReference type="EC" id="2.1.1.320"/>
    </reaction>
</comment>
<dbReference type="STRING" id="29170.A0A368G7W4"/>
<dbReference type="Proteomes" id="UP000252519">
    <property type="component" value="Unassembled WGS sequence"/>
</dbReference>
<keyword evidence="6" id="KW-0496">Mitochondrion</keyword>
<comment type="subcellular location">
    <subcellularLocation>
        <location evidence="1">Mitochondrion</location>
    </subcellularLocation>
</comment>
<keyword evidence="5" id="KW-0808">Transferase</keyword>
<dbReference type="Pfam" id="PF02636">
    <property type="entry name" value="Methyltransf_28"/>
    <property type="match status" value="1"/>
</dbReference>
<dbReference type="GO" id="GO:0032981">
    <property type="term" value="P:mitochondrial respiratory chain complex I assembly"/>
    <property type="evidence" value="ECO:0007669"/>
    <property type="project" value="TreeGrafter"/>
</dbReference>
<accession>A0A368G7W4</accession>
<dbReference type="GO" id="GO:0005739">
    <property type="term" value="C:mitochondrion"/>
    <property type="evidence" value="ECO:0007669"/>
    <property type="project" value="UniProtKB-SubCell"/>
</dbReference>
<evidence type="ECO:0000256" key="1">
    <source>
        <dbReference type="ARBA" id="ARBA00004173"/>
    </source>
</evidence>
<gene>
    <name evidence="9" type="ORF">ANCCAN_14677</name>
</gene>
<evidence type="ECO:0000256" key="2">
    <source>
        <dbReference type="ARBA" id="ARBA00005891"/>
    </source>
</evidence>
<dbReference type="PANTHER" id="PTHR12049:SF7">
    <property type="entry name" value="PROTEIN ARGININE METHYLTRANSFERASE NDUFAF7, MITOCHONDRIAL"/>
    <property type="match status" value="1"/>
</dbReference>
<dbReference type="Gene3D" id="3.40.50.12710">
    <property type="match status" value="1"/>
</dbReference>
<proteinExistence type="inferred from homology"/>
<evidence type="ECO:0000256" key="6">
    <source>
        <dbReference type="ARBA" id="ARBA00023128"/>
    </source>
</evidence>
<evidence type="ECO:0000313" key="9">
    <source>
        <dbReference type="EMBL" id="RCN39399.1"/>
    </source>
</evidence>
<keyword evidence="10" id="KW-1185">Reference proteome</keyword>
<dbReference type="OrthoDB" id="438553at2759"/>
<evidence type="ECO:0000256" key="7">
    <source>
        <dbReference type="ARBA" id="ARBA00030400"/>
    </source>
</evidence>
<dbReference type="EC" id="2.1.1.320" evidence="3"/>
<evidence type="ECO:0000256" key="5">
    <source>
        <dbReference type="ARBA" id="ARBA00022679"/>
    </source>
</evidence>
<comment type="caution">
    <text evidence="9">The sequence shown here is derived from an EMBL/GenBank/DDBJ whole genome shotgun (WGS) entry which is preliminary data.</text>
</comment>
<dbReference type="GO" id="GO:0032259">
    <property type="term" value="P:methylation"/>
    <property type="evidence" value="ECO:0007669"/>
    <property type="project" value="UniProtKB-KW"/>
</dbReference>
<dbReference type="SUPFAM" id="SSF53335">
    <property type="entry name" value="S-adenosyl-L-methionine-dependent methyltransferases"/>
    <property type="match status" value="1"/>
</dbReference>
<dbReference type="InterPro" id="IPR038375">
    <property type="entry name" value="NDUFAF7_sf"/>
</dbReference>
<evidence type="ECO:0000256" key="8">
    <source>
        <dbReference type="ARBA" id="ARBA00048612"/>
    </source>
</evidence>